<name>A0A024FX07_9STRA</name>
<dbReference type="Proteomes" id="UP000053237">
    <property type="component" value="Unassembled WGS sequence"/>
</dbReference>
<reference evidence="2 3" key="1">
    <citation type="submission" date="2012-05" db="EMBL/GenBank/DDBJ databases">
        <title>Recombination and specialization in a pathogen metapopulation.</title>
        <authorList>
            <person name="Gardiner A."/>
            <person name="Kemen E."/>
            <person name="Schultz-Larsen T."/>
            <person name="MacLean D."/>
            <person name="Van Oosterhout C."/>
            <person name="Jones J.D.G."/>
        </authorList>
    </citation>
    <scope>NUCLEOTIDE SEQUENCE [LARGE SCALE GENOMIC DNA]</scope>
    <source>
        <strain evidence="2 3">Ac Nc2</strain>
    </source>
</reference>
<keyword evidence="1" id="KW-0732">Signal</keyword>
<keyword evidence="3" id="KW-1185">Reference proteome</keyword>
<sequence>MISVSVYSIIVFLSLMHTASAGLARHNGRTIIIKEQDIQWSLEVDKLEVCDKIINSGLTESNAYIQGGSREKAEMGNRKLIACDFSCPIWNPVVQLDPQRTFLALQLDVAEKDNVQKKMGAKLIPIFFSTLNFLHPTSMKSL</sequence>
<evidence type="ECO:0000256" key="1">
    <source>
        <dbReference type="SAM" id="SignalP"/>
    </source>
</evidence>
<dbReference type="AlphaFoldDB" id="A0A024FX07"/>
<feature type="chain" id="PRO_5001529161" evidence="1">
    <location>
        <begin position="22"/>
        <end position="142"/>
    </location>
</feature>
<feature type="signal peptide" evidence="1">
    <location>
        <begin position="1"/>
        <end position="21"/>
    </location>
</feature>
<evidence type="ECO:0000313" key="2">
    <source>
        <dbReference type="EMBL" id="CCI11718.1"/>
    </source>
</evidence>
<accession>A0A024FX07</accession>
<evidence type="ECO:0000313" key="3">
    <source>
        <dbReference type="Proteomes" id="UP000053237"/>
    </source>
</evidence>
<comment type="caution">
    <text evidence="2">The sequence shown here is derived from an EMBL/GenBank/DDBJ whole genome shotgun (WGS) entry which is preliminary data.</text>
</comment>
<dbReference type="EMBL" id="CAIX01001698">
    <property type="protein sequence ID" value="CCI11718.1"/>
    <property type="molecule type" value="Genomic_DNA"/>
</dbReference>
<proteinExistence type="predicted"/>
<gene>
    <name evidence="2" type="ORF">BN9_133540</name>
</gene>
<organism evidence="2 3">
    <name type="scientific">Albugo candida</name>
    <dbReference type="NCBI Taxonomy" id="65357"/>
    <lineage>
        <taxon>Eukaryota</taxon>
        <taxon>Sar</taxon>
        <taxon>Stramenopiles</taxon>
        <taxon>Oomycota</taxon>
        <taxon>Peronosporomycetes</taxon>
        <taxon>Albuginales</taxon>
        <taxon>Albuginaceae</taxon>
        <taxon>Albugo</taxon>
    </lineage>
</organism>
<protein>
    <submittedName>
        <fullName evidence="2">Uncharacterized protein</fullName>
    </submittedName>
</protein>
<dbReference type="InParanoid" id="A0A024FX07"/>